<dbReference type="EMBL" id="MKIM01000028">
    <property type="protein sequence ID" value="OLP43592.1"/>
    <property type="molecule type" value="Genomic_DNA"/>
</dbReference>
<keyword evidence="2" id="KW-1185">Reference proteome</keyword>
<dbReference type="Gene3D" id="3.40.50.300">
    <property type="entry name" value="P-loop containing nucleotide triphosphate hydrolases"/>
    <property type="match status" value="1"/>
</dbReference>
<protein>
    <submittedName>
        <fullName evidence="1">AAA family ATPase</fullName>
    </submittedName>
</protein>
<dbReference type="InterPro" id="IPR027417">
    <property type="entry name" value="P-loop_NTPase"/>
</dbReference>
<dbReference type="InterPro" id="IPR052922">
    <property type="entry name" value="Cytidylate_Kinase-2"/>
</dbReference>
<name>A0A1Q8ZNY7_9HYPH</name>
<accession>A0A1Q8ZNY7</accession>
<dbReference type="STRING" id="1867956.BJF95_22340"/>
<organism evidence="1 2">
    <name type="scientific">Rhizobium oryziradicis</name>
    <dbReference type="NCBI Taxonomy" id="1867956"/>
    <lineage>
        <taxon>Bacteria</taxon>
        <taxon>Pseudomonadati</taxon>
        <taxon>Pseudomonadota</taxon>
        <taxon>Alphaproteobacteria</taxon>
        <taxon>Hyphomicrobiales</taxon>
        <taxon>Rhizobiaceae</taxon>
        <taxon>Rhizobium/Agrobacterium group</taxon>
        <taxon>Rhizobium</taxon>
    </lineage>
</organism>
<proteinExistence type="predicted"/>
<reference evidence="1 2" key="1">
    <citation type="submission" date="2016-09" db="EMBL/GenBank/DDBJ databases">
        <title>Rhizobium oryziradicis sp. nov., isolated from the root of rice.</title>
        <authorList>
            <person name="Zhao J."/>
            <person name="Zhang X."/>
        </authorList>
    </citation>
    <scope>NUCLEOTIDE SEQUENCE [LARGE SCALE GENOMIC DNA]</scope>
    <source>
        <strain evidence="1 2">N19</strain>
    </source>
</reference>
<dbReference type="PANTHER" id="PTHR37816:SF3">
    <property type="entry name" value="MODULATES DNA TOPOLOGY"/>
    <property type="match status" value="1"/>
</dbReference>
<dbReference type="SUPFAM" id="SSF52540">
    <property type="entry name" value="P-loop containing nucleoside triphosphate hydrolases"/>
    <property type="match status" value="1"/>
</dbReference>
<dbReference type="PANTHER" id="PTHR37816">
    <property type="entry name" value="YALI0E33011P"/>
    <property type="match status" value="1"/>
</dbReference>
<evidence type="ECO:0000313" key="1">
    <source>
        <dbReference type="EMBL" id="OLP43592.1"/>
    </source>
</evidence>
<dbReference type="Proteomes" id="UP000186894">
    <property type="component" value="Unassembled WGS sequence"/>
</dbReference>
<dbReference type="AlphaFoldDB" id="A0A1Q8ZNY7"/>
<gene>
    <name evidence="1" type="ORF">BJF95_22340</name>
</gene>
<comment type="caution">
    <text evidence="1">The sequence shown here is derived from an EMBL/GenBank/DDBJ whole genome shotgun (WGS) entry which is preliminary data.</text>
</comment>
<dbReference type="OrthoDB" id="7210594at2"/>
<evidence type="ECO:0000313" key="2">
    <source>
        <dbReference type="Proteomes" id="UP000186894"/>
    </source>
</evidence>
<sequence length="192" mass="21998">MVKYLKTGPEAASLVRDARRICVIGCSGSGKSTLSQALCRLFNLTYISMDRDVFWLSGWKLRPRPEAVERMKGFIAGDRWIIDGNSPGTLPARLARADLVIWMRPPRAVSLYGVFSRWFKYHGTVRPEMAEGCPEKIDWAFLKYVWNFEAKEVPQFQEQFEKARGDLPVIMVTSRKQSAELLSELAKNHREV</sequence>